<feature type="chain" id="PRO_5034060619" description="mannan endo-1,6-alpha-mannosidase" evidence="15">
    <location>
        <begin position="26"/>
        <end position="751"/>
    </location>
</feature>
<dbReference type="PANTHER" id="PTHR12145">
    <property type="entry name" value="MANNAN ENDO-1,6-ALPHA-MANNOSIDASE DCW1"/>
    <property type="match status" value="1"/>
</dbReference>
<evidence type="ECO:0000259" key="16">
    <source>
        <dbReference type="PROSITE" id="PS50089"/>
    </source>
</evidence>
<dbReference type="InterPro" id="IPR036855">
    <property type="entry name" value="Znf_CCCH_sf"/>
</dbReference>
<dbReference type="GO" id="GO:0008496">
    <property type="term" value="F:mannan endo-1,6-alpha-mannosidase activity"/>
    <property type="evidence" value="ECO:0007669"/>
    <property type="project" value="UniProtKB-EC"/>
</dbReference>
<dbReference type="InterPro" id="IPR001841">
    <property type="entry name" value="Znf_RING"/>
</dbReference>
<dbReference type="InterPro" id="IPR017907">
    <property type="entry name" value="Znf_RING_CS"/>
</dbReference>
<dbReference type="SUPFAM" id="SSF48208">
    <property type="entry name" value="Six-hairpin glycosidases"/>
    <property type="match status" value="1"/>
</dbReference>
<evidence type="ECO:0000256" key="3">
    <source>
        <dbReference type="ARBA" id="ARBA00009699"/>
    </source>
</evidence>
<comment type="catalytic activity">
    <reaction evidence="1">
        <text>Random hydrolysis of (1-&gt;6)-alpha-D-mannosidic linkages in unbranched (1-&gt;6)-mannans.</text>
        <dbReference type="EC" id="3.2.1.101"/>
    </reaction>
</comment>
<evidence type="ECO:0000256" key="10">
    <source>
        <dbReference type="ARBA" id="ARBA00023136"/>
    </source>
</evidence>
<evidence type="ECO:0000256" key="12">
    <source>
        <dbReference type="ARBA" id="ARBA00023295"/>
    </source>
</evidence>
<feature type="zinc finger region" description="C3H1-type" evidence="13">
    <location>
        <begin position="607"/>
        <end position="635"/>
    </location>
</feature>
<dbReference type="GO" id="GO:0016052">
    <property type="term" value="P:carbohydrate catabolic process"/>
    <property type="evidence" value="ECO:0007669"/>
    <property type="project" value="InterPro"/>
</dbReference>
<keyword evidence="5 13" id="KW-0479">Metal-binding</keyword>
<evidence type="ECO:0000256" key="2">
    <source>
        <dbReference type="ARBA" id="ARBA00004308"/>
    </source>
</evidence>
<dbReference type="InterPro" id="IPR013083">
    <property type="entry name" value="Znf_RING/FYVE/PHD"/>
</dbReference>
<comment type="similarity">
    <text evidence="3">Belongs to the glycosyl hydrolase 76 family.</text>
</comment>
<dbReference type="PROSITE" id="PS50089">
    <property type="entry name" value="ZF_RING_2"/>
    <property type="match status" value="1"/>
</dbReference>
<dbReference type="GO" id="GO:0012505">
    <property type="term" value="C:endomembrane system"/>
    <property type="evidence" value="ECO:0007669"/>
    <property type="project" value="UniProtKB-SubCell"/>
</dbReference>
<dbReference type="Pfam" id="PF00642">
    <property type="entry name" value="zf-CCCH"/>
    <property type="match status" value="1"/>
</dbReference>
<evidence type="ECO:0000256" key="4">
    <source>
        <dbReference type="ARBA" id="ARBA00012350"/>
    </source>
</evidence>
<keyword evidence="10" id="KW-0472">Membrane</keyword>
<dbReference type="InterPro" id="IPR005198">
    <property type="entry name" value="Glyco_hydro_76"/>
</dbReference>
<protein>
    <recommendedName>
        <fullName evidence="4">mannan endo-1,6-alpha-mannosidase</fullName>
        <ecNumber evidence="4">3.2.1.101</ecNumber>
    </recommendedName>
</protein>
<dbReference type="InterPro" id="IPR018957">
    <property type="entry name" value="Znf_C3HC4_RING-type"/>
</dbReference>
<dbReference type="PROSITE" id="PS50103">
    <property type="entry name" value="ZF_C3H1"/>
    <property type="match status" value="1"/>
</dbReference>
<dbReference type="SUPFAM" id="SSF57850">
    <property type="entry name" value="RING/U-box"/>
    <property type="match status" value="1"/>
</dbReference>
<evidence type="ECO:0000313" key="18">
    <source>
        <dbReference type="EMBL" id="KAF5717581.1"/>
    </source>
</evidence>
<comment type="subcellular location">
    <subcellularLocation>
        <location evidence="2">Endomembrane system</location>
    </subcellularLocation>
</comment>
<dbReference type="SMART" id="SM00184">
    <property type="entry name" value="RING"/>
    <property type="match status" value="1"/>
</dbReference>
<dbReference type="SUPFAM" id="SSF90229">
    <property type="entry name" value="CCCH zinc finger"/>
    <property type="match status" value="1"/>
</dbReference>
<keyword evidence="12" id="KW-0326">Glycosidase</keyword>
<dbReference type="Pfam" id="PF03663">
    <property type="entry name" value="Glyco_hydro_76"/>
    <property type="match status" value="1"/>
</dbReference>
<keyword evidence="8" id="KW-0378">Hydrolase</keyword>
<dbReference type="Gene3D" id="1.50.10.20">
    <property type="match status" value="1"/>
</dbReference>
<evidence type="ECO:0000256" key="6">
    <source>
        <dbReference type="ARBA" id="ARBA00022729"/>
    </source>
</evidence>
<feature type="domain" description="C3H1-type" evidence="17">
    <location>
        <begin position="607"/>
        <end position="635"/>
    </location>
</feature>
<organism evidence="18 19">
    <name type="scientific">Fusarium mundagurra</name>
    <dbReference type="NCBI Taxonomy" id="1567541"/>
    <lineage>
        <taxon>Eukaryota</taxon>
        <taxon>Fungi</taxon>
        <taxon>Dikarya</taxon>
        <taxon>Ascomycota</taxon>
        <taxon>Pezizomycotina</taxon>
        <taxon>Sordariomycetes</taxon>
        <taxon>Hypocreomycetidae</taxon>
        <taxon>Hypocreales</taxon>
        <taxon>Nectriaceae</taxon>
        <taxon>Fusarium</taxon>
        <taxon>Fusarium fujikuroi species complex</taxon>
    </lineage>
</organism>
<dbReference type="InterPro" id="IPR008928">
    <property type="entry name" value="6-hairpin_glycosidase_sf"/>
</dbReference>
<dbReference type="AlphaFoldDB" id="A0A8H6DHD4"/>
<dbReference type="Gene3D" id="3.30.40.10">
    <property type="entry name" value="Zinc/RING finger domain, C3HC4 (zinc finger)"/>
    <property type="match status" value="1"/>
</dbReference>
<dbReference type="GO" id="GO:0009272">
    <property type="term" value="P:fungal-type cell wall biogenesis"/>
    <property type="evidence" value="ECO:0007669"/>
    <property type="project" value="TreeGrafter"/>
</dbReference>
<dbReference type="EMBL" id="JAAOAN010000185">
    <property type="protein sequence ID" value="KAF5717581.1"/>
    <property type="molecule type" value="Genomic_DNA"/>
</dbReference>
<dbReference type="Pfam" id="PF00097">
    <property type="entry name" value="zf-C3HC4"/>
    <property type="match status" value="1"/>
</dbReference>
<accession>A0A8H6DHD4</accession>
<dbReference type="FunFam" id="1.50.10.20:FF:000006">
    <property type="entry name" value="Mannan endo-1,6-alpha-mannosidase"/>
    <property type="match status" value="1"/>
</dbReference>
<dbReference type="CDD" id="cd16539">
    <property type="entry name" value="RING-HC_RNF113A_B"/>
    <property type="match status" value="1"/>
</dbReference>
<sequence length="751" mass="83023">MFSSPTAFVAQAALLGGLLVQSVDAQYYKIGTKDEIKQSARTLAYDLMLQYDGNQTGMIPGILPGPPTEYKGDYYWWEGGAMMGTYIDYWKLTGDESYNHVVMEGMLHQTGDGHDYMPSNHSASLGNDDQGFWGMSAMLAAENKFPNPPDDQPQWLALAQAVWTTQAKPERHDDECNGGMRWQIPFTNSGYDYKNTIANGCFFNLGARLARYTGNGTYAKYAEETWEWLWGVNYIDHEKWLVYDGGHVGKNCTDINKATFSYNAAILIQGAAFMYNFTNGSNVWEDRIDKLLDATLKNFFPKDIMYEVPCEGRKGACSTDMLSFKGYVHRWLAVTTQVAPFTAERILPVLQTSTEAAVKQCTGGDSGRKCGFYWSGGEFVDPAVDETSGAGEQMNVLAAVSSLLITDAEPPATNKTGGISKGDPKAGEDSHDNPEPEPITTADRAGAGILTFLVLATKAATSIEVPIDATRRDAMAELPTPETAAMPAPIAFKQRSRRAKDNVRKRPASTLPAHGDSKDSSSSSSDDERDAVDGPRIKRNKKGAISASSTSQRNPDQDHGPTAFRANREVPISDTNDATKRKDWYDQPTTKGPARAASNVRITTTFDFKPDICKDYNKTGWCGFGDACIYLHSREDVKQGWQLDKEWEDVGKSKKKISGSREAVEDEGDAEMLDKIPFACIICEKPYKQPVVTRCGHYFCEACALKRYRKDPTCKNCGAATMGVFNTASKLERLLRRKREREEKLDGAAEE</sequence>
<dbReference type="GO" id="GO:0008270">
    <property type="term" value="F:zinc ion binding"/>
    <property type="evidence" value="ECO:0007669"/>
    <property type="project" value="UniProtKB-KW"/>
</dbReference>
<dbReference type="EC" id="3.2.1.101" evidence="4"/>
<evidence type="ECO:0000256" key="9">
    <source>
        <dbReference type="ARBA" id="ARBA00022833"/>
    </source>
</evidence>
<dbReference type="InterPro" id="IPR000571">
    <property type="entry name" value="Znf_CCCH"/>
</dbReference>
<evidence type="ECO:0000256" key="11">
    <source>
        <dbReference type="ARBA" id="ARBA00023180"/>
    </source>
</evidence>
<evidence type="ECO:0000256" key="1">
    <source>
        <dbReference type="ARBA" id="ARBA00001452"/>
    </source>
</evidence>
<gene>
    <name evidence="18" type="ORF">FMUND_5674</name>
</gene>
<keyword evidence="6 15" id="KW-0732">Signal</keyword>
<dbReference type="InterPro" id="IPR014480">
    <property type="entry name" value="Mannan-1_6-alpha_mannosidase"/>
</dbReference>
<name>A0A8H6DHD4_9HYPO</name>
<dbReference type="Proteomes" id="UP000544331">
    <property type="component" value="Unassembled WGS sequence"/>
</dbReference>
<keyword evidence="19" id="KW-1185">Reference proteome</keyword>
<feature type="signal peptide" evidence="15">
    <location>
        <begin position="1"/>
        <end position="25"/>
    </location>
</feature>
<keyword evidence="11" id="KW-0325">Glycoprotein</keyword>
<dbReference type="SMART" id="SM00356">
    <property type="entry name" value="ZnF_C3H1"/>
    <property type="match status" value="1"/>
</dbReference>
<feature type="region of interest" description="Disordered" evidence="14">
    <location>
        <begin position="408"/>
        <end position="441"/>
    </location>
</feature>
<feature type="compositionally biased region" description="Basic and acidic residues" evidence="14">
    <location>
        <begin position="422"/>
        <end position="434"/>
    </location>
</feature>
<evidence type="ECO:0000313" key="19">
    <source>
        <dbReference type="Proteomes" id="UP000544331"/>
    </source>
</evidence>
<evidence type="ECO:0000259" key="17">
    <source>
        <dbReference type="PROSITE" id="PS50103"/>
    </source>
</evidence>
<dbReference type="PANTHER" id="PTHR12145:SF36">
    <property type="entry name" value="MANNAN ENDO-1,6-ALPHA-MANNOSIDASE DCW1"/>
    <property type="match status" value="1"/>
</dbReference>
<evidence type="ECO:0000256" key="7">
    <source>
        <dbReference type="ARBA" id="ARBA00022771"/>
    </source>
</evidence>
<evidence type="ECO:0000256" key="13">
    <source>
        <dbReference type="PROSITE-ProRule" id="PRU00723"/>
    </source>
</evidence>
<reference evidence="18 19" key="1">
    <citation type="submission" date="2020-05" db="EMBL/GenBank/DDBJ databases">
        <title>Identification and distribution of gene clusters putatively required for synthesis of sphingolipid metabolism inhibitors in phylogenetically diverse species of the filamentous fungus Fusarium.</title>
        <authorList>
            <person name="Kim H.-S."/>
            <person name="Busman M."/>
            <person name="Brown D.W."/>
            <person name="Divon H."/>
            <person name="Uhlig S."/>
            <person name="Proctor R.H."/>
        </authorList>
    </citation>
    <scope>NUCLEOTIDE SEQUENCE [LARGE SCALE GENOMIC DNA]</scope>
    <source>
        <strain evidence="18 19">NRRL 66235</strain>
    </source>
</reference>
<evidence type="ECO:0000256" key="14">
    <source>
        <dbReference type="SAM" id="MobiDB-lite"/>
    </source>
</evidence>
<evidence type="ECO:0000256" key="5">
    <source>
        <dbReference type="ARBA" id="ARBA00022723"/>
    </source>
</evidence>
<dbReference type="OrthoDB" id="4187847at2759"/>
<keyword evidence="7 13" id="KW-0863">Zinc-finger</keyword>
<keyword evidence="9 13" id="KW-0862">Zinc</keyword>
<evidence type="ECO:0000256" key="15">
    <source>
        <dbReference type="SAM" id="SignalP"/>
    </source>
</evidence>
<dbReference type="PROSITE" id="PS00518">
    <property type="entry name" value="ZF_RING_1"/>
    <property type="match status" value="1"/>
</dbReference>
<comment type="caution">
    <text evidence="18">The sequence shown here is derived from an EMBL/GenBank/DDBJ whole genome shotgun (WGS) entry which is preliminary data.</text>
</comment>
<proteinExistence type="inferred from homology"/>
<feature type="region of interest" description="Disordered" evidence="14">
    <location>
        <begin position="478"/>
        <end position="596"/>
    </location>
</feature>
<feature type="domain" description="RING-type" evidence="16">
    <location>
        <begin position="680"/>
        <end position="717"/>
    </location>
</feature>
<evidence type="ECO:0000256" key="8">
    <source>
        <dbReference type="ARBA" id="ARBA00022801"/>
    </source>
</evidence>